<dbReference type="EMBL" id="JAABOQ010000005">
    <property type="protein sequence ID" value="NER17965.1"/>
    <property type="molecule type" value="Genomic_DNA"/>
</dbReference>
<accession>A0A6M0CJ69</accession>
<dbReference type="GO" id="GO:0004180">
    <property type="term" value="F:carboxypeptidase activity"/>
    <property type="evidence" value="ECO:0007669"/>
    <property type="project" value="UniProtKB-KW"/>
</dbReference>
<dbReference type="InterPro" id="IPR008969">
    <property type="entry name" value="CarboxyPept-like_regulatory"/>
</dbReference>
<evidence type="ECO:0000313" key="2">
    <source>
        <dbReference type="EMBL" id="NER17965.1"/>
    </source>
</evidence>
<organism evidence="2 3">
    <name type="scientific">Spongiivirga citrea</name>
    <dbReference type="NCBI Taxonomy" id="1481457"/>
    <lineage>
        <taxon>Bacteria</taxon>
        <taxon>Pseudomonadati</taxon>
        <taxon>Bacteroidota</taxon>
        <taxon>Flavobacteriia</taxon>
        <taxon>Flavobacteriales</taxon>
        <taxon>Flavobacteriaceae</taxon>
        <taxon>Spongiivirga</taxon>
    </lineage>
</organism>
<protein>
    <submittedName>
        <fullName evidence="2">Carboxypeptidase-like regulatory domain-containing protein</fullName>
    </submittedName>
</protein>
<sequence>MQLKITQLFIFIFLTAPILLQSQVISSKVIDAKTNEALPFVNVFLASKKGVITNAEGKFTFQLPKNTKPADSLFISFIGYEQLGKPLQEFTEDVILLNPKAIELNTVIVTNKNLSAEEVIEKVEENIQTNYNFNFTKKKIFFRESNHQNFVKTDYEFKKSTIDELNEPFLDSVLNTLPKKYDYYSEILCDLYGDYSKENQKIHMIKASELYDKTNEIGMTALEDKFNDIIKKNVKPNSYFKIKSGLFGQKVDMEDFVGEEEKDSTQVAAAKEEIEKQKKREAERKKNFAKWRKNTLAAVLESLFFNEDSNRNFIRKSNRYEFTHVDFTYLGEAAVYVIDFVPKRKEEYKGRIYVNADDFAIVRLDYVNVKPLKSFSLFGISFKQYESTGTLFFEKNELNKYDLKYLEKTNASRFGIRRPLKIIEKNKHVKGRRKQNELYVKLDMATTAANKYEIVVFDVDASDKSRFEAFKEDNKISAVYLPAYDPEFWKGYNIIEPNQAIKEFKAAE</sequence>
<dbReference type="RefSeq" id="WP_164032651.1">
    <property type="nucleotide sequence ID" value="NZ_JAABOQ010000005.1"/>
</dbReference>
<dbReference type="Pfam" id="PF13715">
    <property type="entry name" value="CarbopepD_reg_2"/>
    <property type="match status" value="1"/>
</dbReference>
<comment type="caution">
    <text evidence="2">The sequence shown here is derived from an EMBL/GenBank/DDBJ whole genome shotgun (WGS) entry which is preliminary data.</text>
</comment>
<keyword evidence="2" id="KW-0645">Protease</keyword>
<keyword evidence="2" id="KW-0378">Hydrolase</keyword>
<evidence type="ECO:0000313" key="3">
    <source>
        <dbReference type="Proteomes" id="UP000474296"/>
    </source>
</evidence>
<keyword evidence="2" id="KW-0121">Carboxypeptidase</keyword>
<dbReference type="AlphaFoldDB" id="A0A6M0CJ69"/>
<evidence type="ECO:0000256" key="1">
    <source>
        <dbReference type="SAM" id="Coils"/>
    </source>
</evidence>
<gene>
    <name evidence="2" type="ORF">GWK10_12130</name>
</gene>
<reference evidence="2 3" key="1">
    <citation type="submission" date="2020-01" db="EMBL/GenBank/DDBJ databases">
        <title>Spongiivirga citrea KCTC 32990T.</title>
        <authorList>
            <person name="Wang G."/>
        </authorList>
    </citation>
    <scope>NUCLEOTIDE SEQUENCE [LARGE SCALE GENOMIC DNA]</scope>
    <source>
        <strain evidence="2 3">KCTC 32990</strain>
    </source>
</reference>
<name>A0A6M0CJ69_9FLAO</name>
<feature type="coiled-coil region" evidence="1">
    <location>
        <begin position="260"/>
        <end position="287"/>
    </location>
</feature>
<keyword evidence="3" id="KW-1185">Reference proteome</keyword>
<keyword evidence="1" id="KW-0175">Coiled coil</keyword>
<dbReference type="Proteomes" id="UP000474296">
    <property type="component" value="Unassembled WGS sequence"/>
</dbReference>
<proteinExistence type="predicted"/>
<dbReference type="SUPFAM" id="SSF49464">
    <property type="entry name" value="Carboxypeptidase regulatory domain-like"/>
    <property type="match status" value="1"/>
</dbReference>